<feature type="domain" description="Cystatin" evidence="6">
    <location>
        <begin position="184"/>
        <end position="289"/>
    </location>
</feature>
<keyword evidence="2" id="KW-0964">Secreted</keyword>
<dbReference type="GO" id="GO:0010468">
    <property type="term" value="P:regulation of gene expression"/>
    <property type="evidence" value="ECO:0007669"/>
    <property type="project" value="Ensembl"/>
</dbReference>
<protein>
    <submittedName>
        <fullName evidence="7">Histidine rich glycoprotein</fullName>
    </submittedName>
</protein>
<dbReference type="GO" id="GO:0030168">
    <property type="term" value="P:platelet activation"/>
    <property type="evidence" value="ECO:0007669"/>
    <property type="project" value="Ensembl"/>
</dbReference>
<dbReference type="GO" id="GO:0050832">
    <property type="term" value="P:defense response to fungus"/>
    <property type="evidence" value="ECO:0007669"/>
    <property type="project" value="Ensembl"/>
</dbReference>
<dbReference type="AlphaFoldDB" id="A0A8B9WD78"/>
<reference evidence="7" key="2">
    <citation type="submission" date="2025-08" db="UniProtKB">
        <authorList>
            <consortium name="Ensembl"/>
        </authorList>
    </citation>
    <scope>IDENTIFICATION</scope>
</reference>
<dbReference type="GO" id="GO:0016525">
    <property type="term" value="P:negative regulation of angiogenesis"/>
    <property type="evidence" value="ECO:0007669"/>
    <property type="project" value="Ensembl"/>
</dbReference>
<feature type="compositionally biased region" description="Basic and acidic residues" evidence="5">
    <location>
        <begin position="329"/>
        <end position="340"/>
    </location>
</feature>
<dbReference type="GO" id="GO:1900747">
    <property type="term" value="P:negative regulation of vascular endothelial growth factor signaling pathway"/>
    <property type="evidence" value="ECO:0007669"/>
    <property type="project" value="Ensembl"/>
</dbReference>
<comment type="subcellular location">
    <subcellularLocation>
        <location evidence="1">Secreted</location>
    </subcellularLocation>
</comment>
<reference evidence="7" key="1">
    <citation type="submission" date="2019-05" db="EMBL/GenBank/DDBJ databases">
        <authorList>
            <person name="Zhang S."/>
            <person name="Liu J."/>
        </authorList>
    </citation>
    <scope>NUCLEOTIDE SEQUENCE [LARGE SCALE GENOMIC DNA]</scope>
</reference>
<dbReference type="Ensembl" id="ENSBGRT00000003359.1">
    <property type="protein sequence ID" value="ENSBGRP00000002961.1"/>
    <property type="gene ID" value="ENSBGRG00000001812.1"/>
</dbReference>
<keyword evidence="8" id="KW-1185">Reference proteome</keyword>
<dbReference type="GO" id="GO:0004867">
    <property type="term" value="F:serine-type endopeptidase inhibitor activity"/>
    <property type="evidence" value="ECO:0007669"/>
    <property type="project" value="TreeGrafter"/>
</dbReference>
<proteinExistence type="predicted"/>
<dbReference type="GO" id="GO:0051838">
    <property type="term" value="P:cytolysis by host of symbiont cells"/>
    <property type="evidence" value="ECO:0007669"/>
    <property type="project" value="Ensembl"/>
</dbReference>
<evidence type="ECO:0000313" key="7">
    <source>
        <dbReference type="Ensembl" id="ENSBGRP00000002961.1"/>
    </source>
</evidence>
<dbReference type="GO" id="GO:0033629">
    <property type="term" value="P:negative regulation of cell adhesion mediated by integrin"/>
    <property type="evidence" value="ECO:0007669"/>
    <property type="project" value="Ensembl"/>
</dbReference>
<reference evidence="7" key="3">
    <citation type="submission" date="2025-09" db="UniProtKB">
        <authorList>
            <consortium name="Ensembl"/>
        </authorList>
    </citation>
    <scope>IDENTIFICATION</scope>
</reference>
<dbReference type="PANTHER" id="PTHR13814:SF3">
    <property type="entry name" value="HISTIDINE-RICH GLYCOPROTEIN"/>
    <property type="match status" value="1"/>
</dbReference>
<dbReference type="Proteomes" id="UP000694520">
    <property type="component" value="Chromosome 1"/>
</dbReference>
<accession>A0A8B9WD78</accession>
<evidence type="ECO:0000313" key="8">
    <source>
        <dbReference type="Proteomes" id="UP000694520"/>
    </source>
</evidence>
<dbReference type="GO" id="GO:0032956">
    <property type="term" value="P:regulation of actin cytoskeleton organization"/>
    <property type="evidence" value="ECO:0007669"/>
    <property type="project" value="Ensembl"/>
</dbReference>
<sequence length="564" mass="64396">MAKGISCSHHKELNLVLHIAHGFSEPRFSATEEDAKINEQRYKISVPENKMTTYPTVLAFFFLENVWDMAMISFNTFSVVLMRVLDACSISSLQNYAKKIHVFERGFGERKHNNFRWIVGACCLTFFFPRVNLRKEVGNNINLSFLQVIGQCKVIAITLLAGPEDLRVNDFNCTTSSVSSALTNTIDSPVLFDFFEDTELYRKQAEKALEKYQRENSDFAPFRVDKVKRAMRARGGEGTSYFLDFSVRNCSSHHFPRHSHIFGFCRADLFYDVEASDLETPKDIVTNCEVFNLKEHRNFSAVQHHLGRPFHSGEHEHSPAGRPPFKPSGSKDHGHPHESYNFRCPPPLEHKNHSDSPPFQARAPLPFPPPGLRCPHPPFGTKGNHRPPHDHSSDEHHPHGHHPHGHHPHGHHPHGHHPHGHHPHGHHPHGHHPHGHHPHGHHPHGHHPYGHHPHGHHPHDHDFYDHGPCDPPPHRHSKERGPGKGHFRFHWRPTGYIHRLPSLKKGEVLPLPEANFPSFSLPNHNNPLQPEIQAFPQSASESCPGTFNIKFLHISKFFAYTLPK</sequence>
<dbReference type="GO" id="GO:0002839">
    <property type="term" value="P:positive regulation of immune response to tumor cell"/>
    <property type="evidence" value="ECO:0007669"/>
    <property type="project" value="Ensembl"/>
</dbReference>
<dbReference type="GO" id="GO:0051894">
    <property type="term" value="P:positive regulation of focal adhesion assembly"/>
    <property type="evidence" value="ECO:0007669"/>
    <property type="project" value="Ensembl"/>
</dbReference>
<evidence type="ECO:0000259" key="6">
    <source>
        <dbReference type="SMART" id="SM00043"/>
    </source>
</evidence>
<evidence type="ECO:0000256" key="2">
    <source>
        <dbReference type="ARBA" id="ARBA00022525"/>
    </source>
</evidence>
<dbReference type="GO" id="GO:0009986">
    <property type="term" value="C:cell surface"/>
    <property type="evidence" value="ECO:0007669"/>
    <property type="project" value="Ensembl"/>
</dbReference>
<dbReference type="GO" id="GO:0004869">
    <property type="term" value="F:cysteine-type endopeptidase inhibitor activity"/>
    <property type="evidence" value="ECO:0007669"/>
    <property type="project" value="InterPro"/>
</dbReference>
<dbReference type="FunFam" id="3.10.450.10:FF:000015">
    <property type="entry name" value="Histidine-rich glycoprotein"/>
    <property type="match status" value="1"/>
</dbReference>
<evidence type="ECO:0000256" key="5">
    <source>
        <dbReference type="SAM" id="MobiDB-lite"/>
    </source>
</evidence>
<evidence type="ECO:0000256" key="3">
    <source>
        <dbReference type="ARBA" id="ARBA00022737"/>
    </source>
</evidence>
<keyword evidence="4" id="KW-1015">Disulfide bond</keyword>
<dbReference type="GO" id="GO:0010593">
    <property type="term" value="P:negative regulation of lamellipodium assembly"/>
    <property type="evidence" value="ECO:0007669"/>
    <property type="project" value="Ensembl"/>
</dbReference>
<dbReference type="GO" id="GO:2001027">
    <property type="term" value="P:negative regulation of endothelial cell chemotaxis"/>
    <property type="evidence" value="ECO:0007669"/>
    <property type="project" value="Ensembl"/>
</dbReference>
<dbReference type="GO" id="GO:0019865">
    <property type="term" value="F:immunoglobulin binding"/>
    <property type="evidence" value="ECO:0007669"/>
    <property type="project" value="Ensembl"/>
</dbReference>
<dbReference type="GO" id="GO:0061844">
    <property type="term" value="P:antimicrobial humoral immune response mediated by antimicrobial peptide"/>
    <property type="evidence" value="ECO:0007669"/>
    <property type="project" value="Ensembl"/>
</dbReference>
<dbReference type="GO" id="GO:0020037">
    <property type="term" value="F:heme binding"/>
    <property type="evidence" value="ECO:0007669"/>
    <property type="project" value="Ensembl"/>
</dbReference>
<feature type="compositionally biased region" description="Basic residues" evidence="5">
    <location>
        <begin position="474"/>
        <end position="485"/>
    </location>
</feature>
<dbReference type="GO" id="GO:0051918">
    <property type="term" value="P:negative regulation of fibrinolysis"/>
    <property type="evidence" value="ECO:0007669"/>
    <property type="project" value="TreeGrafter"/>
</dbReference>
<dbReference type="GO" id="GO:0043065">
    <property type="term" value="P:positive regulation of apoptotic process"/>
    <property type="evidence" value="ECO:0007669"/>
    <property type="project" value="Ensembl"/>
</dbReference>
<dbReference type="GO" id="GO:0043254">
    <property type="term" value="P:regulation of protein-containing complex assembly"/>
    <property type="evidence" value="ECO:0007669"/>
    <property type="project" value="Ensembl"/>
</dbReference>
<feature type="compositionally biased region" description="Basic and acidic residues" evidence="5">
    <location>
        <begin position="459"/>
        <end position="468"/>
    </location>
</feature>
<dbReference type="InterPro" id="IPR000010">
    <property type="entry name" value="Cystatin_dom"/>
</dbReference>
<dbReference type="SMART" id="SM00043">
    <property type="entry name" value="CY"/>
    <property type="match status" value="1"/>
</dbReference>
<dbReference type="GO" id="GO:0005102">
    <property type="term" value="F:signaling receptor binding"/>
    <property type="evidence" value="ECO:0007669"/>
    <property type="project" value="Ensembl"/>
</dbReference>
<dbReference type="GO" id="GO:0072562">
    <property type="term" value="C:blood microparticle"/>
    <property type="evidence" value="ECO:0007669"/>
    <property type="project" value="TreeGrafter"/>
</dbReference>
<name>A0A8B9WD78_BOSMU</name>
<feature type="region of interest" description="Disordered" evidence="5">
    <location>
        <begin position="308"/>
        <end position="485"/>
    </location>
</feature>
<dbReference type="GO" id="GO:0010543">
    <property type="term" value="P:regulation of platelet activation"/>
    <property type="evidence" value="ECO:0007669"/>
    <property type="project" value="TreeGrafter"/>
</dbReference>
<dbReference type="GO" id="GO:0008285">
    <property type="term" value="P:negative regulation of cell population proliferation"/>
    <property type="evidence" value="ECO:0007669"/>
    <property type="project" value="Ensembl"/>
</dbReference>
<dbReference type="GO" id="GO:0008201">
    <property type="term" value="F:heparin binding"/>
    <property type="evidence" value="ECO:0007669"/>
    <property type="project" value="Ensembl"/>
</dbReference>
<dbReference type="PANTHER" id="PTHR13814">
    <property type="entry name" value="FETUIN"/>
    <property type="match status" value="1"/>
</dbReference>
<dbReference type="GO" id="GO:0008270">
    <property type="term" value="F:zinc ion binding"/>
    <property type="evidence" value="ECO:0007669"/>
    <property type="project" value="Ensembl"/>
</dbReference>
<dbReference type="Gene3D" id="3.10.450.10">
    <property type="match status" value="1"/>
</dbReference>
<organism evidence="7 8">
    <name type="scientific">Bos mutus grunniens</name>
    <name type="common">Wild yak</name>
    <name type="synonym">Bos grunniens</name>
    <dbReference type="NCBI Taxonomy" id="30521"/>
    <lineage>
        <taxon>Eukaryota</taxon>
        <taxon>Metazoa</taxon>
        <taxon>Chordata</taxon>
        <taxon>Craniata</taxon>
        <taxon>Vertebrata</taxon>
        <taxon>Euteleostomi</taxon>
        <taxon>Mammalia</taxon>
        <taxon>Eutheria</taxon>
        <taxon>Laurasiatheria</taxon>
        <taxon>Artiodactyla</taxon>
        <taxon>Ruminantia</taxon>
        <taxon>Pecora</taxon>
        <taxon>Bovidae</taxon>
        <taxon>Bovinae</taxon>
        <taxon>Bos</taxon>
    </lineage>
</organism>
<gene>
    <name evidence="7" type="primary">HRG</name>
</gene>
<feature type="compositionally biased region" description="Basic and acidic residues" evidence="5">
    <location>
        <begin position="387"/>
        <end position="397"/>
    </location>
</feature>
<evidence type="ECO:0000256" key="4">
    <source>
        <dbReference type="ARBA" id="ARBA00023157"/>
    </source>
</evidence>
<dbReference type="GO" id="GO:0030308">
    <property type="term" value="P:negative regulation of cell growth"/>
    <property type="evidence" value="ECO:0007669"/>
    <property type="project" value="Ensembl"/>
</dbReference>
<dbReference type="GO" id="GO:2000504">
    <property type="term" value="P:positive regulation of blood vessel remodeling"/>
    <property type="evidence" value="ECO:0007669"/>
    <property type="project" value="Ensembl"/>
</dbReference>
<feature type="compositionally biased region" description="Pro residues" evidence="5">
    <location>
        <begin position="365"/>
        <end position="378"/>
    </location>
</feature>
<evidence type="ECO:0000256" key="1">
    <source>
        <dbReference type="ARBA" id="ARBA00004613"/>
    </source>
</evidence>
<feature type="compositionally biased region" description="Basic residues" evidence="5">
    <location>
        <begin position="398"/>
        <end position="458"/>
    </location>
</feature>
<dbReference type="InterPro" id="IPR050735">
    <property type="entry name" value="Kininogen_Fetuin_HRG"/>
</dbReference>
<dbReference type="GO" id="GO:0043395">
    <property type="term" value="F:heparan sulfate proteoglycan binding"/>
    <property type="evidence" value="ECO:0007669"/>
    <property type="project" value="Ensembl"/>
</dbReference>
<dbReference type="GeneTree" id="ENSGT00950000182930"/>
<keyword evidence="3" id="KW-0677">Repeat</keyword>